<dbReference type="RefSeq" id="XP_030753186.1">
    <property type="nucleotide sequence ID" value="XM_030897326.1"/>
</dbReference>
<dbReference type="InterPro" id="IPR001320">
    <property type="entry name" value="Iontro_rcpt_C"/>
</dbReference>
<comment type="subcellular location">
    <subcellularLocation>
        <location evidence="1">Cell membrane</location>
        <topology evidence="1">Multi-pass membrane protein</topology>
    </subcellularLocation>
</comment>
<dbReference type="Proteomes" id="UP000504635">
    <property type="component" value="Unplaced"/>
</dbReference>
<evidence type="ECO:0000256" key="6">
    <source>
        <dbReference type="ARBA" id="ARBA00023136"/>
    </source>
</evidence>
<accession>A0A6J2XQ37</accession>
<evidence type="ECO:0000256" key="3">
    <source>
        <dbReference type="ARBA" id="ARBA00022475"/>
    </source>
</evidence>
<evidence type="ECO:0000256" key="10">
    <source>
        <dbReference type="SAM" id="Phobius"/>
    </source>
</evidence>
<reference evidence="13" key="1">
    <citation type="submission" date="2025-08" db="UniProtKB">
        <authorList>
            <consortium name="RefSeq"/>
        </authorList>
    </citation>
    <scope>IDENTIFICATION</scope>
    <source>
        <tissue evidence="13">Gonads</tissue>
    </source>
</reference>
<keyword evidence="6 10" id="KW-0472">Membrane</keyword>
<evidence type="ECO:0000256" key="5">
    <source>
        <dbReference type="ARBA" id="ARBA00022989"/>
    </source>
</evidence>
<feature type="compositionally biased region" description="Acidic residues" evidence="9">
    <location>
        <begin position="1"/>
        <end position="24"/>
    </location>
</feature>
<proteinExistence type="inferred from homology"/>
<dbReference type="SUPFAM" id="SSF53850">
    <property type="entry name" value="Periplasmic binding protein-like II"/>
    <property type="match status" value="1"/>
</dbReference>
<keyword evidence="4 10" id="KW-0812">Transmembrane</keyword>
<evidence type="ECO:0000313" key="13">
    <source>
        <dbReference type="RefSeq" id="XP_030753186.1"/>
    </source>
</evidence>
<comment type="similarity">
    <text evidence="2">Belongs to the glutamate-gated ion channel (TC 1.A.10.1) family.</text>
</comment>
<sequence length="543" mass="63687">MIDEDIVVSDSDVDSDYSNIEEEEPIRPPKKKTKKQTTTYNWTEDDLPMDLLLPPEIPQVENIKLPLEDFIKFFSFDLMQEIVDQTNLYCTQVTGNWTTNKVFSLKEIILTRNRTNFLKMPLRVAYVIFDRDSFKHLTDYRYKHIDNLTKINYILFNALCDLLNTTQVKIFRLDWGFKSKQPNNTFTKGLFGDIIYDRADISGTVSFTPANRLQHFNYLFAPMREFSVNFIFRAPPLAYYSNLFTLPFDKWVWLTIAGFAIFCGYVVRIIFSWESREEVFEEHNENRPSFLDIVMMQIAFICQMDFHHEPRSVSGKLVIFTILISMTFIYTAFSARIVLLLQSNTNSIKTLETLYNAKLDLGVESKSYNKYYFTGPNDRSNEYWRKTIYEKKIKTSKGDNFLKPEDGMQLVRDSYFAFHIERTVSNYLIKKSFTNDQTCSLRVVDSIYKSDMPHLFCHKESPYVDFFLVSFRRLSETGIHNREYKNCFVKQPKCLGRGNIFVSVGLKECYFAFAVFGSGICLSIAILTIEIIAARHKYIKRVI</sequence>
<dbReference type="Pfam" id="PF00060">
    <property type="entry name" value="Lig_chan"/>
    <property type="match status" value="1"/>
</dbReference>
<dbReference type="OrthoDB" id="6117597at2759"/>
<evidence type="ECO:0000256" key="8">
    <source>
        <dbReference type="ARBA" id="ARBA00023180"/>
    </source>
</evidence>
<feature type="transmembrane region" description="Helical" evidence="10">
    <location>
        <begin position="317"/>
        <end position="341"/>
    </location>
</feature>
<feature type="transmembrane region" description="Helical" evidence="10">
    <location>
        <begin position="251"/>
        <end position="271"/>
    </location>
</feature>
<evidence type="ECO:0000313" key="12">
    <source>
        <dbReference type="Proteomes" id="UP000504635"/>
    </source>
</evidence>
<dbReference type="PANTHER" id="PTHR42643:SF33">
    <property type="entry name" value="GLUTAMATE RECEPTOR 2-LIKE PROTEIN"/>
    <property type="match status" value="1"/>
</dbReference>
<keyword evidence="8" id="KW-0325">Glycoprotein</keyword>
<dbReference type="GO" id="GO:0050906">
    <property type="term" value="P:detection of stimulus involved in sensory perception"/>
    <property type="evidence" value="ECO:0007669"/>
    <property type="project" value="UniProtKB-ARBA"/>
</dbReference>
<dbReference type="KEGG" id="soy:115880189"/>
<dbReference type="AlphaFoldDB" id="A0A6J2XQ37"/>
<feature type="domain" description="Ionotropic glutamate receptor C-terminal" evidence="11">
    <location>
        <begin position="252"/>
        <end position="519"/>
    </location>
</feature>
<evidence type="ECO:0000256" key="4">
    <source>
        <dbReference type="ARBA" id="ARBA00022692"/>
    </source>
</evidence>
<keyword evidence="12" id="KW-1185">Reference proteome</keyword>
<evidence type="ECO:0000256" key="2">
    <source>
        <dbReference type="ARBA" id="ARBA00008685"/>
    </source>
</evidence>
<evidence type="ECO:0000256" key="9">
    <source>
        <dbReference type="SAM" id="MobiDB-lite"/>
    </source>
</evidence>
<gene>
    <name evidence="13" type="primary">LOC115880189</name>
</gene>
<dbReference type="GO" id="GO:0005886">
    <property type="term" value="C:plasma membrane"/>
    <property type="evidence" value="ECO:0007669"/>
    <property type="project" value="UniProtKB-SubCell"/>
</dbReference>
<feature type="region of interest" description="Disordered" evidence="9">
    <location>
        <begin position="1"/>
        <end position="37"/>
    </location>
</feature>
<evidence type="ECO:0000256" key="7">
    <source>
        <dbReference type="ARBA" id="ARBA00023170"/>
    </source>
</evidence>
<keyword evidence="3" id="KW-1003">Cell membrane</keyword>
<keyword evidence="7" id="KW-0675">Receptor</keyword>
<protein>
    <submittedName>
        <fullName evidence="13">Uncharacterized protein LOC115880189</fullName>
    </submittedName>
</protein>
<feature type="transmembrane region" description="Helical" evidence="10">
    <location>
        <begin position="510"/>
        <end position="533"/>
    </location>
</feature>
<dbReference type="GO" id="GO:0015276">
    <property type="term" value="F:ligand-gated monoatomic ion channel activity"/>
    <property type="evidence" value="ECO:0007669"/>
    <property type="project" value="InterPro"/>
</dbReference>
<name>A0A6J2XQ37_SITOR</name>
<dbReference type="InParanoid" id="A0A6J2XQ37"/>
<evidence type="ECO:0000259" key="11">
    <source>
        <dbReference type="Pfam" id="PF00060"/>
    </source>
</evidence>
<organism evidence="12 13">
    <name type="scientific">Sitophilus oryzae</name>
    <name type="common">Rice weevil</name>
    <name type="synonym">Curculio oryzae</name>
    <dbReference type="NCBI Taxonomy" id="7048"/>
    <lineage>
        <taxon>Eukaryota</taxon>
        <taxon>Metazoa</taxon>
        <taxon>Ecdysozoa</taxon>
        <taxon>Arthropoda</taxon>
        <taxon>Hexapoda</taxon>
        <taxon>Insecta</taxon>
        <taxon>Pterygota</taxon>
        <taxon>Neoptera</taxon>
        <taxon>Endopterygota</taxon>
        <taxon>Coleoptera</taxon>
        <taxon>Polyphaga</taxon>
        <taxon>Cucujiformia</taxon>
        <taxon>Curculionidae</taxon>
        <taxon>Dryophthorinae</taxon>
        <taxon>Sitophilus</taxon>
    </lineage>
</organism>
<dbReference type="PANTHER" id="PTHR42643">
    <property type="entry name" value="IONOTROPIC RECEPTOR 20A-RELATED"/>
    <property type="match status" value="1"/>
</dbReference>
<dbReference type="Gene3D" id="1.10.287.70">
    <property type="match status" value="1"/>
</dbReference>
<keyword evidence="5 10" id="KW-1133">Transmembrane helix</keyword>
<evidence type="ECO:0000256" key="1">
    <source>
        <dbReference type="ARBA" id="ARBA00004651"/>
    </source>
</evidence>
<dbReference type="InterPro" id="IPR052192">
    <property type="entry name" value="Insect_Ionotropic_Sensory_Rcpt"/>
</dbReference>
<dbReference type="GeneID" id="115880189"/>